<evidence type="ECO:0000313" key="3">
    <source>
        <dbReference type="Proteomes" id="UP000799291"/>
    </source>
</evidence>
<dbReference type="Pfam" id="PF24476">
    <property type="entry name" value="DUF7580"/>
    <property type="match status" value="1"/>
</dbReference>
<dbReference type="PANTHER" id="PTHR35186:SF4">
    <property type="entry name" value="PRION-INHIBITION AND PROPAGATION HELO DOMAIN-CONTAINING PROTEIN"/>
    <property type="match status" value="1"/>
</dbReference>
<evidence type="ECO:0000259" key="1">
    <source>
        <dbReference type="Pfam" id="PF24476"/>
    </source>
</evidence>
<gene>
    <name evidence="2" type="ORF">K458DRAFT_433156</name>
</gene>
<dbReference type="Proteomes" id="UP000799291">
    <property type="component" value="Unassembled WGS sequence"/>
</dbReference>
<dbReference type="PANTHER" id="PTHR35186">
    <property type="entry name" value="ANK_REP_REGION DOMAIN-CONTAINING PROTEIN"/>
    <property type="match status" value="1"/>
</dbReference>
<dbReference type="InterPro" id="IPR056002">
    <property type="entry name" value="DUF7580"/>
</dbReference>
<accession>A0A6G1IVA8</accession>
<feature type="domain" description="DUF7580" evidence="1">
    <location>
        <begin position="186"/>
        <end position="615"/>
    </location>
</feature>
<dbReference type="OrthoDB" id="3565018at2759"/>
<protein>
    <recommendedName>
        <fullName evidence="1">DUF7580 domain-containing protein</fullName>
    </recommendedName>
</protein>
<dbReference type="EMBL" id="MU005588">
    <property type="protein sequence ID" value="KAF2682186.1"/>
    <property type="molecule type" value="Genomic_DNA"/>
</dbReference>
<name>A0A6G1IVA8_9PLEO</name>
<sequence>MEVAGVVLGAVPVILFALDNYQRARDPVKDMWNWGETIETIKNQVFLQKRQLQTTLSVLDLDITDGTTMAEIEAALQTSHPKESERLMVIICQMDALMHEVARDLYPDAQGPPNWEDLKSERINWEWRRVRRSFGKSRRKQIFSQLHEWNTALQSCGLEKREALPDTENRVITLVRERYDGSRTIAVRKNARAVHETLRSSLQCTCCAPCEGGLQLSWHEHKPLSASTFYMAISYQPAIQNTNSSADTSWRSVSVSIEPTASTTDLTTRHESSLSHLIGQPVSNSNPGFTPSTKKKSVRILGIEISRRASRTSKVALGNASCSTSLQVQASNTAIVPLSFAPEPQIKLCTKLQTPQAYKSLLACIAVPASDPCEQARIMCLDPSPQHSSPNIKKTIRLHSLLSRVVDQASRRRLALHRKQRFGIASALSWAVLHLCDSPWLGNTLNDEDIHLFLERENITSVPRLSNHPYLSYSFAPQPTTSTGPATHATSSAQFQSKQIQNITLYTLAIRLIELGLNKPFAKIRQEHLMDSMLPSTEPTSLTPQSASNATSLVNDYEIAQHQISELILDAGICYGHAVDRCLRFLFPGPAALNTFDQSVFQKTFFTDVVAPIQATFELIPGSLSQVTA</sequence>
<dbReference type="AlphaFoldDB" id="A0A6G1IVA8"/>
<keyword evidence="3" id="KW-1185">Reference proteome</keyword>
<organism evidence="2 3">
    <name type="scientific">Lentithecium fluviatile CBS 122367</name>
    <dbReference type="NCBI Taxonomy" id="1168545"/>
    <lineage>
        <taxon>Eukaryota</taxon>
        <taxon>Fungi</taxon>
        <taxon>Dikarya</taxon>
        <taxon>Ascomycota</taxon>
        <taxon>Pezizomycotina</taxon>
        <taxon>Dothideomycetes</taxon>
        <taxon>Pleosporomycetidae</taxon>
        <taxon>Pleosporales</taxon>
        <taxon>Massarineae</taxon>
        <taxon>Lentitheciaceae</taxon>
        <taxon>Lentithecium</taxon>
    </lineage>
</organism>
<proteinExistence type="predicted"/>
<reference evidence="2" key="1">
    <citation type="journal article" date="2020" name="Stud. Mycol.">
        <title>101 Dothideomycetes genomes: a test case for predicting lifestyles and emergence of pathogens.</title>
        <authorList>
            <person name="Haridas S."/>
            <person name="Albert R."/>
            <person name="Binder M."/>
            <person name="Bloem J."/>
            <person name="Labutti K."/>
            <person name="Salamov A."/>
            <person name="Andreopoulos B."/>
            <person name="Baker S."/>
            <person name="Barry K."/>
            <person name="Bills G."/>
            <person name="Bluhm B."/>
            <person name="Cannon C."/>
            <person name="Castanera R."/>
            <person name="Culley D."/>
            <person name="Daum C."/>
            <person name="Ezra D."/>
            <person name="Gonzalez J."/>
            <person name="Henrissat B."/>
            <person name="Kuo A."/>
            <person name="Liang C."/>
            <person name="Lipzen A."/>
            <person name="Lutzoni F."/>
            <person name="Magnuson J."/>
            <person name="Mondo S."/>
            <person name="Nolan M."/>
            <person name="Ohm R."/>
            <person name="Pangilinan J."/>
            <person name="Park H.-J."/>
            <person name="Ramirez L."/>
            <person name="Alfaro M."/>
            <person name="Sun H."/>
            <person name="Tritt A."/>
            <person name="Yoshinaga Y."/>
            <person name="Zwiers L.-H."/>
            <person name="Turgeon B."/>
            <person name="Goodwin S."/>
            <person name="Spatafora J."/>
            <person name="Crous P."/>
            <person name="Grigoriev I."/>
        </authorList>
    </citation>
    <scope>NUCLEOTIDE SEQUENCE</scope>
    <source>
        <strain evidence="2">CBS 122367</strain>
    </source>
</reference>
<evidence type="ECO:0000313" key="2">
    <source>
        <dbReference type="EMBL" id="KAF2682186.1"/>
    </source>
</evidence>